<accession>A0A0D0GPG9</accession>
<dbReference type="OrthoDB" id="2585681at2"/>
<dbReference type="InterPro" id="IPR037923">
    <property type="entry name" value="HTH-like"/>
</dbReference>
<dbReference type="AlphaFoldDB" id="A0A0D0GPG9"/>
<comment type="caution">
    <text evidence="5">The sequence shown here is derived from an EMBL/GenBank/DDBJ whole genome shotgun (WGS) entry which is preliminary data.</text>
</comment>
<evidence type="ECO:0000259" key="4">
    <source>
        <dbReference type="PROSITE" id="PS01124"/>
    </source>
</evidence>
<dbReference type="PROSITE" id="PS01124">
    <property type="entry name" value="HTH_ARAC_FAMILY_2"/>
    <property type="match status" value="1"/>
</dbReference>
<sequence>MPVNDLVTYGFRYGLNTKQEINVSAISGRLNFDSAHLFRPHRIDFNLMIWVKEGSGVHFIDFKPVKIEPGMLLFIGRGKVHSFDPDGDYDGPSVVFTDEFFCSEERNMGLLYYSDLFNNPFGLNSQRMIADSSLFSFIFKELKNEIKKPFDPYQYRILHNYLNNLLLLSIRERDVMVFDNRNLSGKDLEYITAFKQLLETNLTKRLSVVDYAEILNITERKLQRVTFNVLGKSPKVIIDERLILEAKRLLVLKSDQIRQISDQLGFSEVTNFVKFFKKTVGLTPSVFRKKNYKIV</sequence>
<evidence type="ECO:0000313" key="5">
    <source>
        <dbReference type="EMBL" id="KIO76351.1"/>
    </source>
</evidence>
<dbReference type="Proteomes" id="UP000032049">
    <property type="component" value="Unassembled WGS sequence"/>
</dbReference>
<name>A0A0D0GPG9_9SPHI</name>
<keyword evidence="1" id="KW-0805">Transcription regulation</keyword>
<feature type="domain" description="HTH araC/xylS-type" evidence="4">
    <location>
        <begin position="192"/>
        <end position="290"/>
    </location>
</feature>
<dbReference type="Gene3D" id="1.10.10.60">
    <property type="entry name" value="Homeodomain-like"/>
    <property type="match status" value="1"/>
</dbReference>
<dbReference type="GO" id="GO:0043565">
    <property type="term" value="F:sequence-specific DNA binding"/>
    <property type="evidence" value="ECO:0007669"/>
    <property type="project" value="InterPro"/>
</dbReference>
<dbReference type="SMART" id="SM00342">
    <property type="entry name" value="HTH_ARAC"/>
    <property type="match status" value="1"/>
</dbReference>
<keyword evidence="3" id="KW-0804">Transcription</keyword>
<gene>
    <name evidence="5" type="ORF">TH53_15485</name>
</gene>
<protein>
    <recommendedName>
        <fullName evidence="4">HTH araC/xylS-type domain-containing protein</fullName>
    </recommendedName>
</protein>
<evidence type="ECO:0000256" key="2">
    <source>
        <dbReference type="ARBA" id="ARBA00023125"/>
    </source>
</evidence>
<dbReference type="STRING" id="1503925.TH53_15485"/>
<dbReference type="RefSeq" id="WP_041883216.1">
    <property type="nucleotide sequence ID" value="NZ_CP157278.1"/>
</dbReference>
<evidence type="ECO:0000256" key="3">
    <source>
        <dbReference type="ARBA" id="ARBA00023163"/>
    </source>
</evidence>
<dbReference type="InterPro" id="IPR009057">
    <property type="entry name" value="Homeodomain-like_sf"/>
</dbReference>
<keyword evidence="6" id="KW-1185">Reference proteome</keyword>
<dbReference type="InterPro" id="IPR003313">
    <property type="entry name" value="AraC-bd"/>
</dbReference>
<dbReference type="SUPFAM" id="SSF46689">
    <property type="entry name" value="Homeodomain-like"/>
    <property type="match status" value="1"/>
</dbReference>
<dbReference type="EMBL" id="JXRA01000065">
    <property type="protein sequence ID" value="KIO76351.1"/>
    <property type="molecule type" value="Genomic_DNA"/>
</dbReference>
<evidence type="ECO:0000256" key="1">
    <source>
        <dbReference type="ARBA" id="ARBA00023015"/>
    </source>
</evidence>
<organism evidence="5 6">
    <name type="scientific">Pedobacter lusitanus</name>
    <dbReference type="NCBI Taxonomy" id="1503925"/>
    <lineage>
        <taxon>Bacteria</taxon>
        <taxon>Pseudomonadati</taxon>
        <taxon>Bacteroidota</taxon>
        <taxon>Sphingobacteriia</taxon>
        <taxon>Sphingobacteriales</taxon>
        <taxon>Sphingobacteriaceae</taxon>
        <taxon>Pedobacter</taxon>
    </lineage>
</organism>
<proteinExistence type="predicted"/>
<keyword evidence="2" id="KW-0238">DNA-binding</keyword>
<dbReference type="PANTHER" id="PTHR43280:SF32">
    <property type="entry name" value="TRANSCRIPTIONAL REGULATORY PROTEIN"/>
    <property type="match status" value="1"/>
</dbReference>
<dbReference type="GO" id="GO:0003700">
    <property type="term" value="F:DNA-binding transcription factor activity"/>
    <property type="evidence" value="ECO:0007669"/>
    <property type="project" value="InterPro"/>
</dbReference>
<dbReference type="Pfam" id="PF02311">
    <property type="entry name" value="AraC_binding"/>
    <property type="match status" value="1"/>
</dbReference>
<dbReference type="SUPFAM" id="SSF51215">
    <property type="entry name" value="Regulatory protein AraC"/>
    <property type="match status" value="1"/>
</dbReference>
<dbReference type="PANTHER" id="PTHR43280">
    <property type="entry name" value="ARAC-FAMILY TRANSCRIPTIONAL REGULATOR"/>
    <property type="match status" value="1"/>
</dbReference>
<dbReference type="InterPro" id="IPR018060">
    <property type="entry name" value="HTH_AraC"/>
</dbReference>
<reference evidence="5 6" key="1">
    <citation type="submission" date="2015-01" db="EMBL/GenBank/DDBJ databases">
        <title>Draft genome sequence of Pedobacter sp. NL19 isolated from sludge of an effluent treatment pond in an abandoned uranium mine.</title>
        <authorList>
            <person name="Santos T."/>
            <person name="Caetano T."/>
            <person name="Covas C."/>
            <person name="Cruz A."/>
            <person name="Mendo S."/>
        </authorList>
    </citation>
    <scope>NUCLEOTIDE SEQUENCE [LARGE SCALE GENOMIC DNA]</scope>
    <source>
        <strain evidence="5 6">NL19</strain>
    </source>
</reference>
<dbReference type="InterPro" id="IPR020449">
    <property type="entry name" value="Tscrpt_reg_AraC-type_HTH"/>
</dbReference>
<dbReference type="Pfam" id="PF12833">
    <property type="entry name" value="HTH_18"/>
    <property type="match status" value="1"/>
</dbReference>
<dbReference type="PRINTS" id="PR00032">
    <property type="entry name" value="HTHARAC"/>
</dbReference>
<evidence type="ECO:0000313" key="6">
    <source>
        <dbReference type="Proteomes" id="UP000032049"/>
    </source>
</evidence>